<protein>
    <submittedName>
        <fullName evidence="1">Uncharacterized protein</fullName>
    </submittedName>
</protein>
<sequence length="65" mass="7167">MCFGNFDSSSQNDELVTLRKDGGIVMFSAAKVVKTPHNAIKQSDPCKNELPEVLFSFLDPACFNN</sequence>
<name>A0A511YDY0_9FLAO</name>
<gene>
    <name evidence="1" type="ORF">CLA01_34740</name>
</gene>
<dbReference type="Proteomes" id="UP000321150">
    <property type="component" value="Unassembled WGS sequence"/>
</dbReference>
<dbReference type="EMBL" id="BJYI01000014">
    <property type="protein sequence ID" value="GEN73402.1"/>
    <property type="molecule type" value="Genomic_DNA"/>
</dbReference>
<reference evidence="1 2" key="1">
    <citation type="submission" date="2019-07" db="EMBL/GenBank/DDBJ databases">
        <title>Whole genome shotgun sequence of Chryseobacterium lathyri NBRC 105250.</title>
        <authorList>
            <person name="Hosoyama A."/>
            <person name="Uohara A."/>
            <person name="Ohji S."/>
            <person name="Ichikawa N."/>
        </authorList>
    </citation>
    <scope>NUCLEOTIDE SEQUENCE [LARGE SCALE GENOMIC DNA]</scope>
    <source>
        <strain evidence="1 2">NBRC 105250</strain>
    </source>
</reference>
<evidence type="ECO:0000313" key="2">
    <source>
        <dbReference type="Proteomes" id="UP000321150"/>
    </source>
</evidence>
<dbReference type="AlphaFoldDB" id="A0A511YDY0"/>
<dbReference type="RefSeq" id="WP_111955498.1">
    <property type="nucleotide sequence ID" value="NZ_BJYI01000014.1"/>
</dbReference>
<organism evidence="1 2">
    <name type="scientific">Chryseobacterium lathyri</name>
    <dbReference type="NCBI Taxonomy" id="395933"/>
    <lineage>
        <taxon>Bacteria</taxon>
        <taxon>Pseudomonadati</taxon>
        <taxon>Bacteroidota</taxon>
        <taxon>Flavobacteriia</taxon>
        <taxon>Flavobacteriales</taxon>
        <taxon>Weeksellaceae</taxon>
        <taxon>Chryseobacterium group</taxon>
        <taxon>Chryseobacterium</taxon>
    </lineage>
</organism>
<evidence type="ECO:0000313" key="1">
    <source>
        <dbReference type="EMBL" id="GEN73402.1"/>
    </source>
</evidence>
<comment type="caution">
    <text evidence="1">The sequence shown here is derived from an EMBL/GenBank/DDBJ whole genome shotgun (WGS) entry which is preliminary data.</text>
</comment>
<accession>A0A511YDY0</accession>
<proteinExistence type="predicted"/>